<keyword evidence="4 6" id="KW-0808">Transferase</keyword>
<gene>
    <name evidence="6 7" type="primary">prmA</name>
    <name evidence="7" type="ORF">QCO44_02840</name>
</gene>
<protein>
    <recommendedName>
        <fullName evidence="6">Ribosomal protein L11 methyltransferase</fullName>
        <shortName evidence="6">L11 Mtase</shortName>
        <ecNumber evidence="6">2.1.1.-</ecNumber>
    </recommendedName>
</protein>
<dbReference type="InterPro" id="IPR050078">
    <property type="entry name" value="Ribosomal_L11_MeTrfase_PrmA"/>
</dbReference>
<comment type="similarity">
    <text evidence="1 6">Belongs to the methyltransferase superfamily. PrmA family.</text>
</comment>
<evidence type="ECO:0000256" key="5">
    <source>
        <dbReference type="ARBA" id="ARBA00022691"/>
    </source>
</evidence>
<proteinExistence type="inferred from homology"/>
<evidence type="ECO:0000256" key="2">
    <source>
        <dbReference type="ARBA" id="ARBA00022490"/>
    </source>
</evidence>
<comment type="caution">
    <text evidence="7">The sequence shown here is derived from an EMBL/GenBank/DDBJ whole genome shotgun (WGS) entry which is preliminary data.</text>
</comment>
<dbReference type="PANTHER" id="PTHR43648:SF1">
    <property type="entry name" value="ELECTRON TRANSFER FLAVOPROTEIN BETA SUBUNIT LYSINE METHYLTRANSFERASE"/>
    <property type="match status" value="1"/>
</dbReference>
<keyword evidence="2 6" id="KW-0963">Cytoplasm</keyword>
<dbReference type="RefSeq" id="WP_368846316.1">
    <property type="nucleotide sequence ID" value="NZ_CP194411.1"/>
</dbReference>
<evidence type="ECO:0000256" key="6">
    <source>
        <dbReference type="HAMAP-Rule" id="MF_00735"/>
    </source>
</evidence>
<dbReference type="EC" id="2.1.1.-" evidence="6"/>
<feature type="binding site" evidence="6">
    <location>
        <position position="246"/>
    </location>
    <ligand>
        <name>S-adenosyl-L-methionine</name>
        <dbReference type="ChEBI" id="CHEBI:59789"/>
    </ligand>
</feature>
<organism evidence="7 8">
    <name type="scientific">Selenomonas sputigena</name>
    <dbReference type="NCBI Taxonomy" id="69823"/>
    <lineage>
        <taxon>Bacteria</taxon>
        <taxon>Bacillati</taxon>
        <taxon>Bacillota</taxon>
        <taxon>Negativicutes</taxon>
        <taxon>Selenomonadales</taxon>
        <taxon>Selenomonadaceae</taxon>
        <taxon>Selenomonas</taxon>
    </lineage>
</organism>
<dbReference type="InterPro" id="IPR029063">
    <property type="entry name" value="SAM-dependent_MTases_sf"/>
</dbReference>
<dbReference type="Pfam" id="PF06325">
    <property type="entry name" value="PrmA"/>
    <property type="match status" value="1"/>
</dbReference>
<feature type="binding site" evidence="6">
    <location>
        <position position="203"/>
    </location>
    <ligand>
        <name>S-adenosyl-L-methionine</name>
        <dbReference type="ChEBI" id="CHEBI:59789"/>
    </ligand>
</feature>
<sequence>MKWAEVSVATSHEATELVAGIFQDLGAAGVVIEDPALLNDYIRSGLWDYTDLKEAEETEVVTVKAYLPLDAGLEGKLASLAVRMEDLARRCTDAGPGEISWLEVQDEDWSETWKEFFHTEKVGAYTVIKPTWETYEAKPGEIVVELDPGAAFGTGQHATTALCIRELERLVKPGMTVFDVGTGSGVLSIVAAKLGAGRVCAVDFDPVAVRVAGENVRQNGAETVVTTRQSDLLQNVEGKADLLIANIIADIIVRLFSEVEEHLEPGAKMLLSGIIEDRVDDVVEAACAHGFCIEKIEREKDWAAIVVRRGDAQ</sequence>
<keyword evidence="3 6" id="KW-0489">Methyltransferase</keyword>
<keyword evidence="7" id="KW-0687">Ribonucleoprotein</keyword>
<dbReference type="EMBL" id="JARVLH010000002">
    <property type="protein sequence ID" value="MEX5284580.1"/>
    <property type="molecule type" value="Genomic_DNA"/>
</dbReference>
<dbReference type="GO" id="GO:0032259">
    <property type="term" value="P:methylation"/>
    <property type="evidence" value="ECO:0007669"/>
    <property type="project" value="UniProtKB-KW"/>
</dbReference>
<dbReference type="SUPFAM" id="SSF53335">
    <property type="entry name" value="S-adenosyl-L-methionine-dependent methyltransferases"/>
    <property type="match status" value="1"/>
</dbReference>
<accession>A0ABV3X303</accession>
<feature type="binding site" evidence="6">
    <location>
        <position position="181"/>
    </location>
    <ligand>
        <name>S-adenosyl-L-methionine</name>
        <dbReference type="ChEBI" id="CHEBI:59789"/>
    </ligand>
</feature>
<keyword evidence="8" id="KW-1185">Reference proteome</keyword>
<dbReference type="Proteomes" id="UP001559623">
    <property type="component" value="Unassembled WGS sequence"/>
</dbReference>
<comment type="function">
    <text evidence="6">Methylates ribosomal protein L11.</text>
</comment>
<dbReference type="InterPro" id="IPR004498">
    <property type="entry name" value="Ribosomal_PrmA_MeTrfase"/>
</dbReference>
<dbReference type="CDD" id="cd02440">
    <property type="entry name" value="AdoMet_MTases"/>
    <property type="match status" value="1"/>
</dbReference>
<name>A0ABV3X303_9FIRM</name>
<keyword evidence="7" id="KW-0689">Ribosomal protein</keyword>
<dbReference type="GO" id="GO:0008168">
    <property type="term" value="F:methyltransferase activity"/>
    <property type="evidence" value="ECO:0007669"/>
    <property type="project" value="UniProtKB-KW"/>
</dbReference>
<dbReference type="PANTHER" id="PTHR43648">
    <property type="entry name" value="ELECTRON TRANSFER FLAVOPROTEIN BETA SUBUNIT LYSINE METHYLTRANSFERASE"/>
    <property type="match status" value="1"/>
</dbReference>
<reference evidence="7 8" key="1">
    <citation type="submission" date="2023-04" db="EMBL/GenBank/DDBJ databases">
        <title>Genome Sequence of Selenomonas sputigena ATCC 33150.</title>
        <authorList>
            <person name="Miller D.P."/>
            <person name="Anvari S."/>
            <person name="Polson S.W."/>
            <person name="Macdonald M."/>
            <person name="Mcdowell J.V."/>
        </authorList>
    </citation>
    <scope>NUCLEOTIDE SEQUENCE [LARGE SCALE GENOMIC DNA]</scope>
    <source>
        <strain evidence="7 8">ATCC 33150</strain>
    </source>
</reference>
<evidence type="ECO:0000313" key="7">
    <source>
        <dbReference type="EMBL" id="MEX5284580.1"/>
    </source>
</evidence>
<dbReference type="NCBIfam" id="TIGR00406">
    <property type="entry name" value="prmA"/>
    <property type="match status" value="1"/>
</dbReference>
<keyword evidence="5 6" id="KW-0949">S-adenosyl-L-methionine</keyword>
<dbReference type="Gene3D" id="3.40.50.150">
    <property type="entry name" value="Vaccinia Virus protein VP39"/>
    <property type="match status" value="1"/>
</dbReference>
<dbReference type="GO" id="GO:0005840">
    <property type="term" value="C:ribosome"/>
    <property type="evidence" value="ECO:0007669"/>
    <property type="project" value="UniProtKB-KW"/>
</dbReference>
<evidence type="ECO:0000256" key="3">
    <source>
        <dbReference type="ARBA" id="ARBA00022603"/>
    </source>
</evidence>
<feature type="binding site" evidence="6">
    <location>
        <position position="160"/>
    </location>
    <ligand>
        <name>S-adenosyl-L-methionine</name>
        <dbReference type="ChEBI" id="CHEBI:59789"/>
    </ligand>
</feature>
<comment type="catalytic activity">
    <reaction evidence="6">
        <text>L-lysyl-[protein] + 3 S-adenosyl-L-methionine = N(6),N(6),N(6)-trimethyl-L-lysyl-[protein] + 3 S-adenosyl-L-homocysteine + 3 H(+)</text>
        <dbReference type="Rhea" id="RHEA:54192"/>
        <dbReference type="Rhea" id="RHEA-COMP:9752"/>
        <dbReference type="Rhea" id="RHEA-COMP:13826"/>
        <dbReference type="ChEBI" id="CHEBI:15378"/>
        <dbReference type="ChEBI" id="CHEBI:29969"/>
        <dbReference type="ChEBI" id="CHEBI:57856"/>
        <dbReference type="ChEBI" id="CHEBI:59789"/>
        <dbReference type="ChEBI" id="CHEBI:61961"/>
    </reaction>
</comment>
<evidence type="ECO:0000256" key="4">
    <source>
        <dbReference type="ARBA" id="ARBA00022679"/>
    </source>
</evidence>
<evidence type="ECO:0000256" key="1">
    <source>
        <dbReference type="ARBA" id="ARBA00009741"/>
    </source>
</evidence>
<comment type="subcellular location">
    <subcellularLocation>
        <location evidence="6">Cytoplasm</location>
    </subcellularLocation>
</comment>
<dbReference type="HAMAP" id="MF_00735">
    <property type="entry name" value="Methyltr_PrmA"/>
    <property type="match status" value="1"/>
</dbReference>
<dbReference type="PIRSF" id="PIRSF000401">
    <property type="entry name" value="RPL11_MTase"/>
    <property type="match status" value="1"/>
</dbReference>
<evidence type="ECO:0000313" key="8">
    <source>
        <dbReference type="Proteomes" id="UP001559623"/>
    </source>
</evidence>